<evidence type="ECO:0000256" key="2">
    <source>
        <dbReference type="ARBA" id="ARBA00004613"/>
    </source>
</evidence>
<reference evidence="8 9" key="1">
    <citation type="submission" date="2016-10" db="EMBL/GenBank/DDBJ databases">
        <authorList>
            <person name="de Groot N.N."/>
        </authorList>
    </citation>
    <scope>NUCLEOTIDE SEQUENCE [LARGE SCALE GENOMIC DNA]</scope>
    <source>
        <strain evidence="8 9">DSM 19981</strain>
    </source>
</reference>
<dbReference type="RefSeq" id="WP_092962127.1">
    <property type="nucleotide sequence ID" value="NZ_FOSQ01000011.1"/>
</dbReference>
<comment type="subcellular location">
    <subcellularLocation>
        <location evidence="1">Membrane</location>
    </subcellularLocation>
    <subcellularLocation>
        <location evidence="2">Secreted</location>
    </subcellularLocation>
</comment>
<evidence type="ECO:0000256" key="5">
    <source>
        <dbReference type="ARBA" id="ARBA00022737"/>
    </source>
</evidence>
<keyword evidence="9" id="KW-1185">Reference proteome</keyword>
<dbReference type="InterPro" id="IPR003995">
    <property type="entry name" value="RTX_toxin_determinant-A"/>
</dbReference>
<dbReference type="PRINTS" id="PR01488">
    <property type="entry name" value="RTXTOXINA"/>
</dbReference>
<evidence type="ECO:0000256" key="6">
    <source>
        <dbReference type="ARBA" id="ARBA00023026"/>
    </source>
</evidence>
<evidence type="ECO:0000256" key="7">
    <source>
        <dbReference type="ARBA" id="ARBA00023136"/>
    </source>
</evidence>
<dbReference type="AlphaFoldDB" id="A0A1I4DMI8"/>
<proteinExistence type="predicted"/>
<dbReference type="InterPro" id="IPR011049">
    <property type="entry name" value="Serralysin-like_metalloprot_C"/>
</dbReference>
<dbReference type="Pfam" id="PF00353">
    <property type="entry name" value="HemolysinCabind"/>
    <property type="match status" value="6"/>
</dbReference>
<evidence type="ECO:0000256" key="4">
    <source>
        <dbReference type="ARBA" id="ARBA00022656"/>
    </source>
</evidence>
<evidence type="ECO:0000313" key="9">
    <source>
        <dbReference type="Proteomes" id="UP000199473"/>
    </source>
</evidence>
<dbReference type="Gene3D" id="2.150.10.10">
    <property type="entry name" value="Serralysin-like metalloprotease, C-terminal"/>
    <property type="match status" value="5"/>
</dbReference>
<dbReference type="InterPro" id="IPR018511">
    <property type="entry name" value="Hemolysin-typ_Ca-bd_CS"/>
</dbReference>
<dbReference type="InterPro" id="IPR050557">
    <property type="entry name" value="RTX_toxin/Mannuronan_C5-epim"/>
</dbReference>
<dbReference type="SUPFAM" id="SSF51120">
    <property type="entry name" value="beta-Roll"/>
    <property type="match status" value="3"/>
</dbReference>
<accession>A0A1I4DMI8</accession>
<dbReference type="PROSITE" id="PS00330">
    <property type="entry name" value="HEMOLYSIN_CALCIUM"/>
    <property type="match status" value="3"/>
</dbReference>
<keyword evidence="5" id="KW-0677">Repeat</keyword>
<dbReference type="GO" id="GO:0016020">
    <property type="term" value="C:membrane"/>
    <property type="evidence" value="ECO:0007669"/>
    <property type="project" value="UniProtKB-SubCell"/>
</dbReference>
<keyword evidence="6" id="KW-0843">Virulence</keyword>
<keyword evidence="3" id="KW-0964">Secreted</keyword>
<gene>
    <name evidence="8" type="ORF">SAMN02745775_11134</name>
</gene>
<dbReference type="OrthoDB" id="7282531at2"/>
<dbReference type="GO" id="GO:0005509">
    <property type="term" value="F:calcium ion binding"/>
    <property type="evidence" value="ECO:0007669"/>
    <property type="project" value="InterPro"/>
</dbReference>
<keyword evidence="4" id="KW-0800">Toxin</keyword>
<dbReference type="GO" id="GO:0090729">
    <property type="term" value="F:toxin activity"/>
    <property type="evidence" value="ECO:0007669"/>
    <property type="project" value="UniProtKB-KW"/>
</dbReference>
<dbReference type="PANTHER" id="PTHR38340">
    <property type="entry name" value="S-LAYER PROTEIN"/>
    <property type="match status" value="1"/>
</dbReference>
<dbReference type="EMBL" id="FOSQ01000011">
    <property type="protein sequence ID" value="SFK93141.1"/>
    <property type="molecule type" value="Genomic_DNA"/>
</dbReference>
<name>A0A1I4DMI8_9PROT</name>
<dbReference type="PANTHER" id="PTHR38340:SF1">
    <property type="entry name" value="S-LAYER PROTEIN"/>
    <property type="match status" value="1"/>
</dbReference>
<dbReference type="InterPro" id="IPR001343">
    <property type="entry name" value="Hemolysn_Ca-bd"/>
</dbReference>
<dbReference type="PRINTS" id="PR00313">
    <property type="entry name" value="CABNDNGRPT"/>
</dbReference>
<protein>
    <submittedName>
        <fullName evidence="8">Hemolysin-type calcium-binding repeat-containing protein</fullName>
    </submittedName>
</protein>
<organism evidence="8 9">
    <name type="scientific">Falsiroseomonas stagni DSM 19981</name>
    <dbReference type="NCBI Taxonomy" id="1123062"/>
    <lineage>
        <taxon>Bacteria</taxon>
        <taxon>Pseudomonadati</taxon>
        <taxon>Pseudomonadota</taxon>
        <taxon>Alphaproteobacteria</taxon>
        <taxon>Acetobacterales</taxon>
        <taxon>Roseomonadaceae</taxon>
        <taxon>Falsiroseomonas</taxon>
    </lineage>
</organism>
<dbReference type="STRING" id="1123062.SAMN02745775_11134"/>
<sequence>MAFINGNALKNHLIGTGFADYMDGGAGDDTMGGGLGQDTLYGGAGNDWVQGNEGNDQLYGDAGNDTLRGDEGNDWLDGGTGADNMAGGINDDTYVVDNAGDLVIEAKNEGIDTVRVSISSYALHNNAENMVYTGLGDFAGTGNAERNQITGGIGDDTLVGGGLGGDTLKGGLGDDVLVGSGGHWADLLVGGAGNDTLNAAPRFSFSQAEDTLVGGAGDDTYYITGGASAYVEAASYEANGGAPVLGRMAFVEKVVEARAEGTDTVVLGTGFFDLTNVDFSNANVTASTNVQIADSFVPSWMQEGSVAGTLADLYANVENLRIETPADVYAGDMPIIAAGNDLDNVITGGDHAQLRQMLRAGGGNDTVFGGAGRDLLYGEEGNDQIHASGGNDVVFGGAGNDTLLGDAGDDQLRGGKGDDVLGGGAGNDYLHGGEGNDQLHGNAGDDILFGFSGADQMTGGIGADLFQFDHSAKGSQSVITDFQRGADHIVIEAGTIQPDGTVQFLAGGPAANMAWQVVTDAGLRILADTDGDAAADIDVMVNFATGGVAPLTNADFQYWYGGDALF</sequence>
<evidence type="ECO:0000256" key="3">
    <source>
        <dbReference type="ARBA" id="ARBA00022525"/>
    </source>
</evidence>
<evidence type="ECO:0000313" key="8">
    <source>
        <dbReference type="EMBL" id="SFK93141.1"/>
    </source>
</evidence>
<dbReference type="Proteomes" id="UP000199473">
    <property type="component" value="Unassembled WGS sequence"/>
</dbReference>
<dbReference type="GO" id="GO:0005576">
    <property type="term" value="C:extracellular region"/>
    <property type="evidence" value="ECO:0007669"/>
    <property type="project" value="UniProtKB-SubCell"/>
</dbReference>
<evidence type="ECO:0000256" key="1">
    <source>
        <dbReference type="ARBA" id="ARBA00004370"/>
    </source>
</evidence>
<keyword evidence="7" id="KW-0472">Membrane</keyword>